<feature type="region of interest" description="Disordered" evidence="14">
    <location>
        <begin position="1101"/>
        <end position="1121"/>
    </location>
</feature>
<dbReference type="GO" id="GO:0009897">
    <property type="term" value="C:external side of plasma membrane"/>
    <property type="evidence" value="ECO:0007669"/>
    <property type="project" value="TreeGrafter"/>
</dbReference>
<dbReference type="Pfam" id="PF01839">
    <property type="entry name" value="FG-GAP"/>
    <property type="match status" value="2"/>
</dbReference>
<gene>
    <name evidence="18" type="ORF">CLODIP_2_CD08302</name>
</gene>
<evidence type="ECO:0000256" key="1">
    <source>
        <dbReference type="ARBA" id="ARBA00004479"/>
    </source>
</evidence>
<feature type="region of interest" description="Disordered" evidence="14">
    <location>
        <begin position="880"/>
        <end position="966"/>
    </location>
</feature>
<dbReference type="SUPFAM" id="SSF69318">
    <property type="entry name" value="Integrin alpha N-terminal domain"/>
    <property type="match status" value="1"/>
</dbReference>
<evidence type="ECO:0000256" key="5">
    <source>
        <dbReference type="ARBA" id="ARBA00022737"/>
    </source>
</evidence>
<evidence type="ECO:0000256" key="11">
    <source>
        <dbReference type="ARBA" id="ARBA00023180"/>
    </source>
</evidence>
<feature type="repeat" description="FG-GAP" evidence="12">
    <location>
        <begin position="396"/>
        <end position="458"/>
    </location>
</feature>
<keyword evidence="9 13" id="KW-0472">Membrane</keyword>
<dbReference type="InterPro" id="IPR013517">
    <property type="entry name" value="FG-GAP"/>
</dbReference>
<evidence type="ECO:0000256" key="3">
    <source>
        <dbReference type="ARBA" id="ARBA00022692"/>
    </source>
</evidence>
<evidence type="ECO:0000256" key="14">
    <source>
        <dbReference type="SAM" id="MobiDB-lite"/>
    </source>
</evidence>
<evidence type="ECO:0008006" key="20">
    <source>
        <dbReference type="Google" id="ProtNLM"/>
    </source>
</evidence>
<comment type="similarity">
    <text evidence="2 13">Belongs to the integrin alpha chain family.</text>
</comment>
<feature type="domain" description="Integrin alpha first immunoglubulin-like" evidence="15">
    <location>
        <begin position="443"/>
        <end position="604"/>
    </location>
</feature>
<dbReference type="InterPro" id="IPR013649">
    <property type="entry name" value="Integrin_alpha_Ig-like_1"/>
</dbReference>
<evidence type="ECO:0000256" key="13">
    <source>
        <dbReference type="RuleBase" id="RU003762"/>
    </source>
</evidence>
<dbReference type="InterPro" id="IPR000413">
    <property type="entry name" value="Integrin_alpha"/>
</dbReference>
<dbReference type="GO" id="GO:0007160">
    <property type="term" value="P:cell-matrix adhesion"/>
    <property type="evidence" value="ECO:0007669"/>
    <property type="project" value="TreeGrafter"/>
</dbReference>
<dbReference type="Gene3D" id="1.20.5.930">
    <property type="entry name" value="Bicelle-embedded integrin alpha(iib) transmembrane segment"/>
    <property type="match status" value="1"/>
</dbReference>
<dbReference type="EMBL" id="CADEPI010000056">
    <property type="protein sequence ID" value="CAB3370852.1"/>
    <property type="molecule type" value="Genomic_DNA"/>
</dbReference>
<keyword evidence="6 13" id="KW-0130">Cell adhesion</keyword>
<dbReference type="Gene3D" id="2.60.40.1460">
    <property type="entry name" value="Integrin domains. Chain A, domain 2"/>
    <property type="match status" value="1"/>
</dbReference>
<feature type="domain" description="Integrin alpha second immunoglobulin-like" evidence="16">
    <location>
        <begin position="605"/>
        <end position="745"/>
    </location>
</feature>
<comment type="subcellular location">
    <subcellularLocation>
        <location evidence="1 13">Membrane</location>
        <topology evidence="1 13">Single-pass type I membrane protein</topology>
    </subcellularLocation>
</comment>
<sequence length="1121" mass="125285">MAFSVVLCALVVLHLSSAFNVDTQNYVLHRGERDSMFGFSVAQHLDRGKSWLLVGAPAARTTQPGVNRGGSVFRCEISRDDSCQEILFDRKGNNFDQTGAQIDNKSGQWFGATVKSSGINGIVLVCAPRYVYFSSNKLRREPVGTCYVARNNTSVFDEYSPCRTDQWGYHRQGSCQAGLGADISKDGKRLFIGGPGSYYWQGMAFSQSLYSRPDLKATKEGTAVDDDSYLGYSVAAGDFTGEGRQGCAVGMPKGANLLGKVLLYTWDLVNVVNVTGTQLGSYFGYSICATDLDGDGLQDLVVGAPLYNEFNNEGKYETGRVHIFYQGREEKFSRSEFRDGVKSKSRFGLSLAGLGDINKDGFEDFAVGAPYDGLREHGAVYIYHGSAEGAREKYSQVIYAEDIGPNIATFGFSVSGGYDLDENLYTDLLVGAYESNTAIHFPSRPVVNLDAKLSFSSDVKQINLDDLKCRLRDGTKVACVDVTACFEYNGVGVERRLDFDIQVVLDAKKTKNPRMFFIDQEGRNTINQTIRLNNRSLMCKTLQAYIKPNIRDKLTPIEAEVRYSLLKSPTSNNQLLRRTQRSLEPILDLNTAQVQKDTINIQKNCGPDNVCVPDLKMEASPNVEEYLLGSEKRLEFIVEVFNGGEDAFESMFYLTIPPGLNYINIERLGVDPSVAIQCSAPSSATNNTLRCDIGNPLPSRKLLKFKVLLQPYWAQGTPSRFDFRLDVNSTNPEVEDDYTNNQKSVSIPIMVDTDLQIEGSSLPPQLYYNSSLYETKEFYREESQLGPQVVHMYAIRNKGPSNIVEAEAYFIWPSYTLDGEPLLYLLEQPETSGPIKCEHAADVNQKRVKLEKKKSYLGYTEEDDSGHGGRLGVTMVDHQESVRGSQAPLQHSYERSRSSKNFSSTRTETRNGGRTVTTHHSSWSSWQSSEEEQQQQQQQSRKRNRRQTDYSGEGSYEDYSGAERDEQRELEDAIKCGPTVCTKIKCIVGPFSKDQEVWVAFRGRVFAETLKALSNQNLKVSSLLASRITKLPYIGQPDFMEVKKYEVMTEVINTDTPLHPSEHVPWWVVVLSACVGAAILILLVFLLWKCGFFKRNRPSGNTAEKEPLNRNGHYQAGDEPL</sequence>
<keyword evidence="5" id="KW-0677">Repeat</keyword>
<dbReference type="Pfam" id="PF20806">
    <property type="entry name" value="Integrin_A_Ig_3"/>
    <property type="match status" value="1"/>
</dbReference>
<feature type="transmembrane region" description="Helical" evidence="13">
    <location>
        <begin position="1066"/>
        <end position="1088"/>
    </location>
</feature>
<evidence type="ECO:0000259" key="16">
    <source>
        <dbReference type="Pfam" id="PF20805"/>
    </source>
</evidence>
<dbReference type="PROSITE" id="PS51470">
    <property type="entry name" value="FG_GAP"/>
    <property type="match status" value="5"/>
</dbReference>
<dbReference type="GO" id="GO:0007229">
    <property type="term" value="P:integrin-mediated signaling pathway"/>
    <property type="evidence" value="ECO:0007669"/>
    <property type="project" value="UniProtKB-KW"/>
</dbReference>
<feature type="repeat" description="FG-GAP" evidence="12">
    <location>
        <begin position="269"/>
        <end position="333"/>
    </location>
</feature>
<keyword evidence="3 13" id="KW-0812">Transmembrane</keyword>
<dbReference type="AlphaFoldDB" id="A0A8S1CRY0"/>
<reference evidence="18 19" key="1">
    <citation type="submission" date="2020-04" db="EMBL/GenBank/DDBJ databases">
        <authorList>
            <person name="Alioto T."/>
            <person name="Alioto T."/>
            <person name="Gomez Garrido J."/>
        </authorList>
    </citation>
    <scope>NUCLEOTIDE SEQUENCE [LARGE SCALE GENOMIC DNA]</scope>
</reference>
<keyword evidence="11" id="KW-0325">Glycoprotein</keyword>
<evidence type="ECO:0000259" key="17">
    <source>
        <dbReference type="Pfam" id="PF20806"/>
    </source>
</evidence>
<dbReference type="Pfam" id="PF20805">
    <property type="entry name" value="Integrin_A_Ig_2"/>
    <property type="match status" value="1"/>
</dbReference>
<evidence type="ECO:0000256" key="12">
    <source>
        <dbReference type="PROSITE-ProRule" id="PRU00803"/>
    </source>
</evidence>
<dbReference type="InterPro" id="IPR028994">
    <property type="entry name" value="Integrin_alpha_N"/>
</dbReference>
<keyword evidence="10 13" id="KW-0675">Receptor</keyword>
<protein>
    <recommendedName>
        <fullName evidence="20">Integrin alpha-2 domain-containing protein</fullName>
    </recommendedName>
</protein>
<feature type="compositionally biased region" description="Polar residues" evidence="14">
    <location>
        <begin position="899"/>
        <end position="920"/>
    </location>
</feature>
<dbReference type="InterPro" id="IPR032695">
    <property type="entry name" value="Integrin_dom_sf"/>
</dbReference>
<keyword evidence="4 13" id="KW-0732">Signal</keyword>
<evidence type="ECO:0000256" key="10">
    <source>
        <dbReference type="ARBA" id="ARBA00023170"/>
    </source>
</evidence>
<dbReference type="InterPro" id="IPR048285">
    <property type="entry name" value="Integrin_alpha_Ig-like_2"/>
</dbReference>
<comment type="caution">
    <text evidence="18">The sequence shown here is derived from an EMBL/GenBank/DDBJ whole genome shotgun (WGS) entry which is preliminary data.</text>
</comment>
<dbReference type="Proteomes" id="UP000494165">
    <property type="component" value="Unassembled WGS sequence"/>
</dbReference>
<feature type="compositionally biased region" description="Low complexity" evidence="14">
    <location>
        <begin position="921"/>
        <end position="939"/>
    </location>
</feature>
<dbReference type="OrthoDB" id="5317514at2759"/>
<dbReference type="GO" id="GO:0007157">
    <property type="term" value="P:heterophilic cell-cell adhesion via plasma membrane cell adhesion molecules"/>
    <property type="evidence" value="ECO:0007669"/>
    <property type="project" value="UniProtKB-ARBA"/>
</dbReference>
<dbReference type="GO" id="GO:0048513">
    <property type="term" value="P:animal organ development"/>
    <property type="evidence" value="ECO:0007669"/>
    <property type="project" value="UniProtKB-ARBA"/>
</dbReference>
<dbReference type="Gene3D" id="2.130.10.130">
    <property type="entry name" value="Integrin alpha, N-terminal"/>
    <property type="match status" value="1"/>
</dbReference>
<dbReference type="SUPFAM" id="SSF69179">
    <property type="entry name" value="Integrin domains"/>
    <property type="match status" value="3"/>
</dbReference>
<feature type="repeat" description="FG-GAP" evidence="12">
    <location>
        <begin position="23"/>
        <end position="84"/>
    </location>
</feature>
<feature type="repeat" description="FG-GAP" evidence="12">
    <location>
        <begin position="94"/>
        <end position="158"/>
    </location>
</feature>
<evidence type="ECO:0000259" key="15">
    <source>
        <dbReference type="Pfam" id="PF08441"/>
    </source>
</evidence>
<proteinExistence type="inferred from homology"/>
<keyword evidence="8 13" id="KW-0401">Integrin</keyword>
<dbReference type="GO" id="GO:0008305">
    <property type="term" value="C:integrin complex"/>
    <property type="evidence" value="ECO:0007669"/>
    <property type="project" value="InterPro"/>
</dbReference>
<dbReference type="Pfam" id="PF00357">
    <property type="entry name" value="Integrin_alpha"/>
    <property type="match status" value="1"/>
</dbReference>
<dbReference type="GO" id="GO:0033627">
    <property type="term" value="P:cell adhesion mediated by integrin"/>
    <property type="evidence" value="ECO:0007669"/>
    <property type="project" value="TreeGrafter"/>
</dbReference>
<evidence type="ECO:0000313" key="18">
    <source>
        <dbReference type="EMBL" id="CAB3370852.1"/>
    </source>
</evidence>
<feature type="chain" id="PRO_5035958705" description="Integrin alpha-2 domain-containing protein" evidence="13">
    <location>
        <begin position="19"/>
        <end position="1121"/>
    </location>
</feature>
<evidence type="ECO:0000256" key="8">
    <source>
        <dbReference type="ARBA" id="ARBA00023037"/>
    </source>
</evidence>
<dbReference type="InterPro" id="IPR018184">
    <property type="entry name" value="Integrin_alpha_C_CS"/>
</dbReference>
<evidence type="ECO:0000256" key="4">
    <source>
        <dbReference type="ARBA" id="ARBA00022729"/>
    </source>
</evidence>
<dbReference type="InterPro" id="IPR048286">
    <property type="entry name" value="Integrin_alpha_Ig-like_3"/>
</dbReference>
<feature type="signal peptide" evidence="13">
    <location>
        <begin position="1"/>
        <end position="18"/>
    </location>
</feature>
<evidence type="ECO:0000256" key="6">
    <source>
        <dbReference type="ARBA" id="ARBA00022889"/>
    </source>
</evidence>
<feature type="repeat" description="FG-GAP" evidence="12">
    <location>
        <begin position="334"/>
        <end position="392"/>
    </location>
</feature>
<dbReference type="InterPro" id="IPR013519">
    <property type="entry name" value="Int_alpha_beta-p"/>
</dbReference>
<dbReference type="PANTHER" id="PTHR23220">
    <property type="entry name" value="INTEGRIN ALPHA"/>
    <property type="match status" value="1"/>
</dbReference>
<dbReference type="Pfam" id="PF08441">
    <property type="entry name" value="Integrin_A_Ig_1"/>
    <property type="match status" value="1"/>
</dbReference>
<feature type="domain" description="Integrin alpha third immunoglobulin-like" evidence="17">
    <location>
        <begin position="755"/>
        <end position="1052"/>
    </location>
</feature>
<dbReference type="PRINTS" id="PR01185">
    <property type="entry name" value="INTEGRINA"/>
</dbReference>
<evidence type="ECO:0000256" key="2">
    <source>
        <dbReference type="ARBA" id="ARBA00008054"/>
    </source>
</evidence>
<dbReference type="PROSITE" id="PS00242">
    <property type="entry name" value="INTEGRIN_ALPHA"/>
    <property type="match status" value="1"/>
</dbReference>
<organism evidence="18 19">
    <name type="scientific">Cloeon dipterum</name>
    <dbReference type="NCBI Taxonomy" id="197152"/>
    <lineage>
        <taxon>Eukaryota</taxon>
        <taxon>Metazoa</taxon>
        <taxon>Ecdysozoa</taxon>
        <taxon>Arthropoda</taxon>
        <taxon>Hexapoda</taxon>
        <taxon>Insecta</taxon>
        <taxon>Pterygota</taxon>
        <taxon>Palaeoptera</taxon>
        <taxon>Ephemeroptera</taxon>
        <taxon>Pisciforma</taxon>
        <taxon>Baetidae</taxon>
        <taxon>Cloeon</taxon>
    </lineage>
</organism>
<dbReference type="Gene3D" id="2.60.40.1510">
    <property type="entry name" value="ntegrin, alpha v. Chain A, domain 3"/>
    <property type="match status" value="1"/>
</dbReference>
<dbReference type="GO" id="GO:0005178">
    <property type="term" value="F:integrin binding"/>
    <property type="evidence" value="ECO:0007669"/>
    <property type="project" value="TreeGrafter"/>
</dbReference>
<accession>A0A8S1CRY0</accession>
<name>A0A8S1CRY0_9INSE</name>
<dbReference type="SMART" id="SM00191">
    <property type="entry name" value="Int_alpha"/>
    <property type="match status" value="5"/>
</dbReference>
<dbReference type="PANTHER" id="PTHR23220:SF133">
    <property type="entry name" value="INTEGRIN ALPHA-PS2"/>
    <property type="match status" value="1"/>
</dbReference>
<evidence type="ECO:0000256" key="7">
    <source>
        <dbReference type="ARBA" id="ARBA00022989"/>
    </source>
</evidence>
<keyword evidence="19" id="KW-1185">Reference proteome</keyword>
<dbReference type="Gene3D" id="2.60.40.1530">
    <property type="entry name" value="ntegrin, alpha v. Chain A, domain 4"/>
    <property type="match status" value="1"/>
</dbReference>
<evidence type="ECO:0000256" key="9">
    <source>
        <dbReference type="ARBA" id="ARBA00023136"/>
    </source>
</evidence>
<evidence type="ECO:0000313" key="19">
    <source>
        <dbReference type="Proteomes" id="UP000494165"/>
    </source>
</evidence>
<keyword evidence="7 13" id="KW-1133">Transmembrane helix</keyword>